<dbReference type="WBParaSite" id="TREG1_97590.1">
    <property type="protein sequence ID" value="TREG1_97590.1"/>
    <property type="gene ID" value="TREG1_97590"/>
</dbReference>
<dbReference type="InterPro" id="IPR036186">
    <property type="entry name" value="Serpin_sf"/>
</dbReference>
<name>A0AA85KHD3_TRIRE</name>
<dbReference type="GO" id="GO:0004867">
    <property type="term" value="F:serine-type endopeptidase inhibitor activity"/>
    <property type="evidence" value="ECO:0007669"/>
    <property type="project" value="InterPro"/>
</dbReference>
<keyword evidence="4" id="KW-1185">Reference proteome</keyword>
<sequence>MLSILLGTGGTQGNTSYQIGKSIRLKSMFSPTNQTEAREEIKSLYKELVESLTTEIRTENRKTNQVIKISTGTFVHETVEINPKFQQSLKDDFQEELERVDFGNRTSAAININHWVDEHSYGLVKKFFTSAREIPKDSWMIMISVFYFKDYWENPFEPHYTRIETFSVSPRRNLKVPMMASEEVLLYEKFQKDGFEMISKPFRNTRFTFVVILPLNKWELSKPVEVLNGNKILSKYVGKLKETTVSLRMPKFKLEKTIDLVKPLEDIGIVDLFRPLQADITGISPNKTLHINSFLQSNTLKVDESGVEAAAVTSPILVPVSFIRSEIDFHVTQPFVCFIYDQQLAMPLMAAQIIEPII</sequence>
<protein>
    <recommendedName>
        <fullName evidence="3">Serpin domain-containing protein</fullName>
    </recommendedName>
</protein>
<dbReference type="PANTHER" id="PTHR11461">
    <property type="entry name" value="SERINE PROTEASE INHIBITOR, SERPIN"/>
    <property type="match status" value="1"/>
</dbReference>
<comment type="similarity">
    <text evidence="1 2">Belongs to the serpin family.</text>
</comment>
<reference evidence="4" key="1">
    <citation type="submission" date="2022-06" db="EMBL/GenBank/DDBJ databases">
        <authorList>
            <person name="Berger JAMES D."/>
            <person name="Berger JAMES D."/>
        </authorList>
    </citation>
    <scope>NUCLEOTIDE SEQUENCE [LARGE SCALE GENOMIC DNA]</scope>
</reference>
<dbReference type="InterPro" id="IPR000215">
    <property type="entry name" value="Serpin_fam"/>
</dbReference>
<dbReference type="Proteomes" id="UP000050795">
    <property type="component" value="Unassembled WGS sequence"/>
</dbReference>
<dbReference type="PANTHER" id="PTHR11461:SF211">
    <property type="entry name" value="GH10112P-RELATED"/>
    <property type="match status" value="1"/>
</dbReference>
<accession>A0AA85KHD3</accession>
<dbReference type="InterPro" id="IPR042185">
    <property type="entry name" value="Serpin_sf_2"/>
</dbReference>
<organism evidence="4 5">
    <name type="scientific">Trichobilharzia regenti</name>
    <name type="common">Nasal bird schistosome</name>
    <dbReference type="NCBI Taxonomy" id="157069"/>
    <lineage>
        <taxon>Eukaryota</taxon>
        <taxon>Metazoa</taxon>
        <taxon>Spiralia</taxon>
        <taxon>Lophotrochozoa</taxon>
        <taxon>Platyhelminthes</taxon>
        <taxon>Trematoda</taxon>
        <taxon>Digenea</taxon>
        <taxon>Strigeidida</taxon>
        <taxon>Schistosomatoidea</taxon>
        <taxon>Schistosomatidae</taxon>
        <taxon>Trichobilharzia</taxon>
    </lineage>
</organism>
<proteinExistence type="inferred from homology"/>
<dbReference type="GO" id="GO:0005615">
    <property type="term" value="C:extracellular space"/>
    <property type="evidence" value="ECO:0007669"/>
    <property type="project" value="InterPro"/>
</dbReference>
<dbReference type="SMART" id="SM00093">
    <property type="entry name" value="SERPIN"/>
    <property type="match status" value="1"/>
</dbReference>
<dbReference type="SUPFAM" id="SSF56574">
    <property type="entry name" value="Serpins"/>
    <property type="match status" value="1"/>
</dbReference>
<evidence type="ECO:0000256" key="2">
    <source>
        <dbReference type="RuleBase" id="RU000411"/>
    </source>
</evidence>
<evidence type="ECO:0000256" key="1">
    <source>
        <dbReference type="ARBA" id="ARBA00009500"/>
    </source>
</evidence>
<dbReference type="Pfam" id="PF00079">
    <property type="entry name" value="Serpin"/>
    <property type="match status" value="1"/>
</dbReference>
<dbReference type="AlphaFoldDB" id="A0AA85KHD3"/>
<dbReference type="InterPro" id="IPR023796">
    <property type="entry name" value="Serpin_dom"/>
</dbReference>
<dbReference type="Gene3D" id="2.30.39.10">
    <property type="entry name" value="Alpha-1-antitrypsin, domain 1"/>
    <property type="match status" value="1"/>
</dbReference>
<evidence type="ECO:0000313" key="5">
    <source>
        <dbReference type="WBParaSite" id="TREG1_97590.1"/>
    </source>
</evidence>
<feature type="domain" description="Serpin" evidence="3">
    <location>
        <begin position="1"/>
        <end position="356"/>
    </location>
</feature>
<evidence type="ECO:0000259" key="3">
    <source>
        <dbReference type="SMART" id="SM00093"/>
    </source>
</evidence>
<dbReference type="InterPro" id="IPR042178">
    <property type="entry name" value="Serpin_sf_1"/>
</dbReference>
<reference evidence="5" key="2">
    <citation type="submission" date="2023-11" db="UniProtKB">
        <authorList>
            <consortium name="WormBaseParasite"/>
        </authorList>
    </citation>
    <scope>IDENTIFICATION</scope>
</reference>
<evidence type="ECO:0000313" key="4">
    <source>
        <dbReference type="Proteomes" id="UP000050795"/>
    </source>
</evidence>
<dbReference type="Gene3D" id="3.30.497.10">
    <property type="entry name" value="Antithrombin, subunit I, domain 2"/>
    <property type="match status" value="1"/>
</dbReference>